<reference evidence="1" key="1">
    <citation type="submission" date="2020-08" db="EMBL/GenBank/DDBJ databases">
        <title>Multicomponent nature underlies the extraordinary mechanical properties of spider dragline silk.</title>
        <authorList>
            <person name="Kono N."/>
            <person name="Nakamura H."/>
            <person name="Mori M."/>
            <person name="Yoshida Y."/>
            <person name="Ohtoshi R."/>
            <person name="Malay A.D."/>
            <person name="Moran D.A.P."/>
            <person name="Tomita M."/>
            <person name="Numata K."/>
            <person name="Arakawa K."/>
        </authorList>
    </citation>
    <scope>NUCLEOTIDE SEQUENCE</scope>
</reference>
<proteinExistence type="predicted"/>
<evidence type="ECO:0000313" key="2">
    <source>
        <dbReference type="Proteomes" id="UP000887013"/>
    </source>
</evidence>
<keyword evidence="2" id="KW-1185">Reference proteome</keyword>
<dbReference type="OrthoDB" id="6471058at2759"/>
<dbReference type="Proteomes" id="UP000887013">
    <property type="component" value="Unassembled WGS sequence"/>
</dbReference>
<dbReference type="AlphaFoldDB" id="A0A8X6QCT2"/>
<accession>A0A8X6QCT2</accession>
<dbReference type="EMBL" id="BMAW01125256">
    <property type="protein sequence ID" value="GFU11623.1"/>
    <property type="molecule type" value="Genomic_DNA"/>
</dbReference>
<comment type="caution">
    <text evidence="1">The sequence shown here is derived from an EMBL/GenBank/DDBJ whole genome shotgun (WGS) entry which is preliminary data.</text>
</comment>
<name>A0A8X6QCT2_NEPPI</name>
<sequence length="119" mass="13936">MTSLPSLEDLCLLLTWFDRKADELKFVEGYLIIILSTAKQNKLVVNWIGLSKVINKISGTNYMIDFTRKRNRSTIDHLNLRKHKRTKYVNLVIEDIADEIEGDAETLYPDKQCTKFDYH</sequence>
<evidence type="ECO:0000313" key="1">
    <source>
        <dbReference type="EMBL" id="GFU11623.1"/>
    </source>
</evidence>
<organism evidence="1 2">
    <name type="scientific">Nephila pilipes</name>
    <name type="common">Giant wood spider</name>
    <name type="synonym">Nephila maculata</name>
    <dbReference type="NCBI Taxonomy" id="299642"/>
    <lineage>
        <taxon>Eukaryota</taxon>
        <taxon>Metazoa</taxon>
        <taxon>Ecdysozoa</taxon>
        <taxon>Arthropoda</taxon>
        <taxon>Chelicerata</taxon>
        <taxon>Arachnida</taxon>
        <taxon>Araneae</taxon>
        <taxon>Araneomorphae</taxon>
        <taxon>Entelegynae</taxon>
        <taxon>Araneoidea</taxon>
        <taxon>Nephilidae</taxon>
        <taxon>Nephila</taxon>
    </lineage>
</organism>
<protein>
    <submittedName>
        <fullName evidence="1">Uncharacterized protein</fullName>
    </submittedName>
</protein>
<gene>
    <name evidence="1" type="ORF">NPIL_164881</name>
</gene>